<protein>
    <recommendedName>
        <fullName evidence="1">STAS domain-containing protein</fullName>
    </recommendedName>
</protein>
<reference evidence="2 3" key="1">
    <citation type="journal article" date="2015" name="Genome Announc.">
        <title>Genome Assemblies of Three Soil-Associated Devosia species: D. insulae, D. limi, and D. soli.</title>
        <authorList>
            <person name="Hassan Y.I."/>
            <person name="Lepp D."/>
            <person name="Zhou T."/>
        </authorList>
    </citation>
    <scope>NUCLEOTIDE SEQUENCE [LARGE SCALE GENOMIC DNA]</scope>
    <source>
        <strain evidence="2 3">DS-56</strain>
    </source>
</reference>
<dbReference type="PROSITE" id="PS50801">
    <property type="entry name" value="STAS"/>
    <property type="match status" value="1"/>
</dbReference>
<evidence type="ECO:0000313" key="3">
    <source>
        <dbReference type="Proteomes" id="UP000095463"/>
    </source>
</evidence>
<dbReference type="AlphaFoldDB" id="A0A1E5XMM7"/>
<name>A0A1E5XMM7_9HYPH</name>
<proteinExistence type="predicted"/>
<dbReference type="Proteomes" id="UP000095463">
    <property type="component" value="Unassembled WGS sequence"/>
</dbReference>
<sequence>MAEHRAIDLDTTAVESVDAGTLQLLVSATKSAAADDRTLSLAVDAATPMGRALLRAGFFTGDGRPLVATLSSWTLTREAA</sequence>
<comment type="caution">
    <text evidence="2">The sequence shown here is derived from an EMBL/GenBank/DDBJ whole genome shotgun (WGS) entry which is preliminary data.</text>
</comment>
<evidence type="ECO:0000313" key="2">
    <source>
        <dbReference type="EMBL" id="OEO29857.1"/>
    </source>
</evidence>
<dbReference type="InterPro" id="IPR002645">
    <property type="entry name" value="STAS_dom"/>
</dbReference>
<organism evidence="2 3">
    <name type="scientific">Devosia insulae DS-56</name>
    <dbReference type="NCBI Taxonomy" id="1116389"/>
    <lineage>
        <taxon>Bacteria</taxon>
        <taxon>Pseudomonadati</taxon>
        <taxon>Pseudomonadota</taxon>
        <taxon>Alphaproteobacteria</taxon>
        <taxon>Hyphomicrobiales</taxon>
        <taxon>Devosiaceae</taxon>
        <taxon>Devosia</taxon>
    </lineage>
</organism>
<evidence type="ECO:0000259" key="1">
    <source>
        <dbReference type="PROSITE" id="PS50801"/>
    </source>
</evidence>
<gene>
    <name evidence="2" type="ORF">VW23_023925</name>
</gene>
<accession>A0A1E5XMM7</accession>
<keyword evidence="3" id="KW-1185">Reference proteome</keyword>
<feature type="domain" description="STAS" evidence="1">
    <location>
        <begin position="1"/>
        <end position="80"/>
    </location>
</feature>
<dbReference type="EMBL" id="LAJE02000249">
    <property type="protein sequence ID" value="OEO29857.1"/>
    <property type="molecule type" value="Genomic_DNA"/>
</dbReference>